<dbReference type="eggNOG" id="KOG0869">
    <property type="taxonomic scope" value="Eukaryota"/>
</dbReference>
<feature type="region of interest" description="Disordered" evidence="5">
    <location>
        <begin position="277"/>
        <end position="322"/>
    </location>
</feature>
<name>A0A024U4R7_9STRA</name>
<dbReference type="GO" id="GO:0046982">
    <property type="term" value="F:protein heterodimerization activity"/>
    <property type="evidence" value="ECO:0007669"/>
    <property type="project" value="InterPro"/>
</dbReference>
<feature type="domain" description="Transcription factor CBF/NF-Y/archaeal histone" evidence="6">
    <location>
        <begin position="411"/>
        <end position="477"/>
    </location>
</feature>
<comment type="similarity">
    <text evidence="1">Belongs to the NFYB/HAP3 subunit family.</text>
</comment>
<proteinExistence type="inferred from homology"/>
<sequence length="593" mass="64654">MDGPNDSPQPQDSQQHGSALHAAPIEAHQHDTPEVALSRRSPPPTVQPTNVPIATTSQFLSHTNTPPLSNPSIQAPSHPTVSAASLYQPPQVQQPNGGQVARAPISTGNAPSSQMLTVHVPTNSQGQQSSAYTVAPNSIKVEKQQPAKSRPQKKAPSTSAITFNGSFEDECKSMLLKLLFAFHEANSAEQVLVALSSLFTWIKSQTYNPLTPAAADTTRTSTLISLPLLRHAKNEFVQCAQIKQRRQPLVWSPSVAQAYASILQHMLQSISHHTTLLQQAQAQPQPLATGATATYHRPPSPALSQSKHAPLPSPNKPPLEGLPQQLQQRMHMNLSQAHAQFSRQQMQQQKPPVVKPRKREPKLQTPKPSVHHALPTPSPRLSPLPTSANEYYVDMTLRTAQSGGDDDQLYVPQRNITKVMRAVLPQETKVKIADDAKELIQECVTEFMLYLTSETRDQAALHKRNKIALTGQDAIKAMYNLGFTTYGDVLAIYNEKILAVQKEASRTKTERRLAKQKRALPGLPLDAPSIPATPTSTDAPVPTLSPEVPDPAPPVQCPVAQPIPPPCPPEERPLQSTPSPSPLEERTSDIAME</sequence>
<dbReference type="CDD" id="cd22907">
    <property type="entry name" value="HFD_NFYB"/>
    <property type="match status" value="1"/>
</dbReference>
<feature type="compositionally biased region" description="Pro residues" evidence="5">
    <location>
        <begin position="548"/>
        <end position="568"/>
    </location>
</feature>
<dbReference type="PANTHER" id="PTHR11064">
    <property type="entry name" value="CCAAT-BINDING TRANSCRIPTION FACTOR-RELATED"/>
    <property type="match status" value="1"/>
</dbReference>
<dbReference type="VEuPathDB" id="FungiDB:H310_06821"/>
<dbReference type="PANTHER" id="PTHR11064:SF9">
    <property type="entry name" value="NUCLEAR TRANSCRIPTION FACTOR Y SUBUNIT BETA"/>
    <property type="match status" value="1"/>
</dbReference>
<reference evidence="7" key="1">
    <citation type="submission" date="2013-12" db="EMBL/GenBank/DDBJ databases">
        <title>The Genome Sequence of Aphanomyces invadans NJM9701.</title>
        <authorList>
            <consortium name="The Broad Institute Genomics Platform"/>
            <person name="Russ C."/>
            <person name="Tyler B."/>
            <person name="van West P."/>
            <person name="Dieguez-Uribeondo J."/>
            <person name="Young S.K."/>
            <person name="Zeng Q."/>
            <person name="Gargeya S."/>
            <person name="Fitzgerald M."/>
            <person name="Abouelleil A."/>
            <person name="Alvarado L."/>
            <person name="Chapman S.B."/>
            <person name="Gainer-Dewar J."/>
            <person name="Goldberg J."/>
            <person name="Griggs A."/>
            <person name="Gujja S."/>
            <person name="Hansen M."/>
            <person name="Howarth C."/>
            <person name="Imamovic A."/>
            <person name="Ireland A."/>
            <person name="Larimer J."/>
            <person name="McCowan C."/>
            <person name="Murphy C."/>
            <person name="Pearson M."/>
            <person name="Poon T.W."/>
            <person name="Priest M."/>
            <person name="Roberts A."/>
            <person name="Saif S."/>
            <person name="Shea T."/>
            <person name="Sykes S."/>
            <person name="Wortman J."/>
            <person name="Nusbaum C."/>
            <person name="Birren B."/>
        </authorList>
    </citation>
    <scope>NUCLEOTIDE SEQUENCE [LARGE SCALE GENOMIC DNA]</scope>
    <source>
        <strain evidence="7">NJM9701</strain>
    </source>
</reference>
<feature type="compositionally biased region" description="Basic and acidic residues" evidence="5">
    <location>
        <begin position="583"/>
        <end position="593"/>
    </location>
</feature>
<dbReference type="Pfam" id="PF00808">
    <property type="entry name" value="CBFD_NFYB_HMF"/>
    <property type="match status" value="1"/>
</dbReference>
<dbReference type="OrthoDB" id="386949at2759"/>
<keyword evidence="3" id="KW-0238">DNA-binding</keyword>
<evidence type="ECO:0000256" key="3">
    <source>
        <dbReference type="ARBA" id="ARBA00023125"/>
    </source>
</evidence>
<dbReference type="SUPFAM" id="SSF47113">
    <property type="entry name" value="Histone-fold"/>
    <property type="match status" value="1"/>
</dbReference>
<feature type="compositionally biased region" description="Low complexity" evidence="5">
    <location>
        <begin position="343"/>
        <end position="352"/>
    </location>
</feature>
<evidence type="ECO:0000256" key="5">
    <source>
        <dbReference type="SAM" id="MobiDB-lite"/>
    </source>
</evidence>
<feature type="region of interest" description="Disordered" evidence="5">
    <location>
        <begin position="503"/>
        <end position="593"/>
    </location>
</feature>
<evidence type="ECO:0000256" key="1">
    <source>
        <dbReference type="ARBA" id="ARBA00009053"/>
    </source>
</evidence>
<dbReference type="GO" id="GO:0016602">
    <property type="term" value="C:CCAAT-binding factor complex"/>
    <property type="evidence" value="ECO:0007669"/>
    <property type="project" value="InterPro"/>
</dbReference>
<feature type="compositionally biased region" description="Low complexity" evidence="5">
    <location>
        <begin position="1"/>
        <end position="15"/>
    </location>
</feature>
<dbReference type="GO" id="GO:0001228">
    <property type="term" value="F:DNA-binding transcription activator activity, RNA polymerase II-specific"/>
    <property type="evidence" value="ECO:0007669"/>
    <property type="project" value="InterPro"/>
</dbReference>
<dbReference type="AlphaFoldDB" id="A0A024U4R7"/>
<dbReference type="STRING" id="157072.A0A024U4R7"/>
<feature type="compositionally biased region" description="Low complexity" evidence="5">
    <location>
        <begin position="88"/>
        <end position="100"/>
    </location>
</feature>
<feature type="region of interest" description="Disordered" evidence="5">
    <location>
        <begin position="142"/>
        <end position="161"/>
    </location>
</feature>
<gene>
    <name evidence="7" type="ORF">H310_06821</name>
</gene>
<feature type="compositionally biased region" description="Polar residues" evidence="5">
    <location>
        <begin position="106"/>
        <end position="115"/>
    </location>
</feature>
<feature type="region of interest" description="Disordered" evidence="5">
    <location>
        <begin position="336"/>
        <end position="386"/>
    </location>
</feature>
<feature type="region of interest" description="Disordered" evidence="5">
    <location>
        <begin position="1"/>
        <end position="115"/>
    </location>
</feature>
<evidence type="ECO:0000313" key="7">
    <source>
        <dbReference type="EMBL" id="ETW01235.1"/>
    </source>
</evidence>
<dbReference type="InterPro" id="IPR027113">
    <property type="entry name" value="Transc_fact_NFYB/HAP3"/>
</dbReference>
<evidence type="ECO:0000256" key="2">
    <source>
        <dbReference type="ARBA" id="ARBA00023015"/>
    </source>
</evidence>
<feature type="compositionally biased region" description="Basic and acidic residues" evidence="5">
    <location>
        <begin position="503"/>
        <end position="513"/>
    </location>
</feature>
<keyword evidence="2" id="KW-0805">Transcription regulation</keyword>
<feature type="compositionally biased region" description="Polar residues" evidence="5">
    <location>
        <begin position="47"/>
        <end position="85"/>
    </location>
</feature>
<feature type="compositionally biased region" description="Low complexity" evidence="5">
    <location>
        <begin position="277"/>
        <end position="294"/>
    </location>
</feature>
<dbReference type="GO" id="GO:0000978">
    <property type="term" value="F:RNA polymerase II cis-regulatory region sequence-specific DNA binding"/>
    <property type="evidence" value="ECO:0007669"/>
    <property type="project" value="TreeGrafter"/>
</dbReference>
<dbReference type="EMBL" id="KI913963">
    <property type="protein sequence ID" value="ETW01235.1"/>
    <property type="molecule type" value="Genomic_DNA"/>
</dbReference>
<evidence type="ECO:0000256" key="4">
    <source>
        <dbReference type="ARBA" id="ARBA00023163"/>
    </source>
</evidence>
<protein>
    <recommendedName>
        <fullName evidence="6">Transcription factor CBF/NF-Y/archaeal histone domain-containing protein</fullName>
    </recommendedName>
</protein>
<accession>A0A024U4R7</accession>
<evidence type="ECO:0000259" key="6">
    <source>
        <dbReference type="Pfam" id="PF00808"/>
    </source>
</evidence>
<dbReference type="InterPro" id="IPR009072">
    <property type="entry name" value="Histone-fold"/>
</dbReference>
<dbReference type="RefSeq" id="XP_008870233.1">
    <property type="nucleotide sequence ID" value="XM_008872011.1"/>
</dbReference>
<dbReference type="GeneID" id="20083871"/>
<organism evidence="7">
    <name type="scientific">Aphanomyces invadans</name>
    <dbReference type="NCBI Taxonomy" id="157072"/>
    <lineage>
        <taxon>Eukaryota</taxon>
        <taxon>Sar</taxon>
        <taxon>Stramenopiles</taxon>
        <taxon>Oomycota</taxon>
        <taxon>Saprolegniomycetes</taxon>
        <taxon>Saprolegniales</taxon>
        <taxon>Verrucalvaceae</taxon>
        <taxon>Aphanomyces</taxon>
    </lineage>
</organism>
<keyword evidence="4" id="KW-0804">Transcription</keyword>
<dbReference type="InterPro" id="IPR003958">
    <property type="entry name" value="CBFA_NFYB_domain"/>
</dbReference>
<dbReference type="Gene3D" id="1.10.20.10">
    <property type="entry name" value="Histone, subunit A"/>
    <property type="match status" value="1"/>
</dbReference>